<dbReference type="InterPro" id="IPR032710">
    <property type="entry name" value="NTF2-like_dom_sf"/>
</dbReference>
<dbReference type="RefSeq" id="WP_035341858.1">
    <property type="nucleotide sequence ID" value="NZ_LT615367.1"/>
</dbReference>
<name>A0A375AAE6_9GAMM</name>
<dbReference type="AlphaFoldDB" id="A0A375AAE6"/>
<dbReference type="SUPFAM" id="SSF54427">
    <property type="entry name" value="NTF2-like"/>
    <property type="match status" value="1"/>
</dbReference>
<dbReference type="Gene3D" id="3.10.450.50">
    <property type="match status" value="1"/>
</dbReference>
<organism evidence="2 3">
    <name type="scientific">Dickeya aquatica</name>
    <dbReference type="NCBI Taxonomy" id="1401087"/>
    <lineage>
        <taxon>Bacteria</taxon>
        <taxon>Pseudomonadati</taxon>
        <taxon>Pseudomonadota</taxon>
        <taxon>Gammaproteobacteria</taxon>
        <taxon>Enterobacterales</taxon>
        <taxon>Pectobacteriaceae</taxon>
        <taxon>Dickeya</taxon>
    </lineage>
</organism>
<gene>
    <name evidence="2" type="ORF">DAQ1742_02157</name>
</gene>
<dbReference type="InterPro" id="IPR037401">
    <property type="entry name" value="SnoaL-like"/>
</dbReference>
<feature type="domain" description="SnoaL-like" evidence="1">
    <location>
        <begin position="14"/>
        <end position="111"/>
    </location>
</feature>
<sequence>MTTTPHALQRIIGFYRQLDICTPAQLADFYHQDVVLHDPLGEHRGLVQLCDYFNGLVKRTRYCHFDVHHILSDDQHATLLWRMDYAHPRLRRGAALTLQGCSWLEFKHERVCFQHDFYDMGALLYEQLPLLRQGIHFLKTRLAP</sequence>
<dbReference type="KEGG" id="daq:DAQ1742_02157"/>
<reference evidence="2 3" key="1">
    <citation type="submission" date="2016-09" db="EMBL/GenBank/DDBJ databases">
        <authorList>
            <person name="Reverchon S."/>
            <person name="Nasser W."/>
            <person name="Leonard S."/>
            <person name="Brochier C."/>
            <person name="Duprey A."/>
        </authorList>
    </citation>
    <scope>NUCLEOTIDE SEQUENCE [LARGE SCALE GENOMIC DNA]</scope>
    <source>
        <strain evidence="2 3">174/2</strain>
    </source>
</reference>
<accession>A0A375AAE6</accession>
<evidence type="ECO:0000313" key="3">
    <source>
        <dbReference type="Proteomes" id="UP000294820"/>
    </source>
</evidence>
<dbReference type="Pfam" id="PF12680">
    <property type="entry name" value="SnoaL_2"/>
    <property type="match status" value="1"/>
</dbReference>
<proteinExistence type="predicted"/>
<evidence type="ECO:0000313" key="2">
    <source>
        <dbReference type="EMBL" id="SLM63068.1"/>
    </source>
</evidence>
<dbReference type="Proteomes" id="UP000294820">
    <property type="component" value="Chromosome 1"/>
</dbReference>
<evidence type="ECO:0000259" key="1">
    <source>
        <dbReference type="Pfam" id="PF12680"/>
    </source>
</evidence>
<protein>
    <submittedName>
        <fullName evidence="2">FIG002994: Putative transcriptional regulator</fullName>
    </submittedName>
</protein>
<keyword evidence="3" id="KW-1185">Reference proteome</keyword>
<dbReference type="EMBL" id="LT615367">
    <property type="protein sequence ID" value="SLM63068.1"/>
    <property type="molecule type" value="Genomic_DNA"/>
</dbReference>